<dbReference type="Proteomes" id="UP000247832">
    <property type="component" value="Unassembled WGS sequence"/>
</dbReference>
<evidence type="ECO:0008006" key="3">
    <source>
        <dbReference type="Google" id="ProtNLM"/>
    </source>
</evidence>
<dbReference type="Pfam" id="PF14390">
    <property type="entry name" value="DUF4420"/>
    <property type="match status" value="1"/>
</dbReference>
<dbReference type="InterPro" id="IPR025534">
    <property type="entry name" value="DUF4420"/>
</dbReference>
<comment type="caution">
    <text evidence="1">The sequence shown here is derived from an EMBL/GenBank/DDBJ whole genome shotgun (WGS) entry which is preliminary data.</text>
</comment>
<dbReference type="AlphaFoldDB" id="A0A2V5L580"/>
<keyword evidence="2" id="KW-1185">Reference proteome</keyword>
<dbReference type="RefSeq" id="WP_110502498.1">
    <property type="nucleotide sequence ID" value="NZ_QJVD01000026.1"/>
</dbReference>
<dbReference type="OrthoDB" id="4854145at2"/>
<sequence length="330" mass="36994">MSTPQESSYSIFAYLQSQLPAASKLTVRPTDIVTSDGAVAHAIDGNGFPTLLIPVSRDTNTNMDWHNKSITFRYRNLMVKGVETLFLALECKSERLLTQFGHLVDDVLSSVAEHPEDANTVTRMVVDRWREMLKDTKQPLLSEAQLAGLYGELLFLEQLSFHHGAGCLAAWTGPQGNRHDFELSNASFEVKTTANHNNLIVAFHGVRQLEATNDLPLYVVAHQIERILGADSVPELLQRLYDSGIDRLELLRRLAEVGYHETEVGHYSAYTFSVLATKTVLVDSEFPRITHETLTYGRFLEKISSLQYSVDLGQLEETLVPLEDLEMTGE</sequence>
<proteinExistence type="predicted"/>
<dbReference type="EMBL" id="QJVD01000026">
    <property type="protein sequence ID" value="PYI65314.1"/>
    <property type="molecule type" value="Genomic_DNA"/>
</dbReference>
<reference evidence="1 2" key="1">
    <citation type="submission" date="2018-05" db="EMBL/GenBank/DDBJ databases">
        <title>Genetic diversity of glacier-inhabiting Cryobacterium bacteria in China and description of Cryobacterium mengkeensis sp. nov. and Arthrobacter glacialis sp. nov.</title>
        <authorList>
            <person name="Liu Q."/>
            <person name="Xin Y.-H."/>
        </authorList>
    </citation>
    <scope>NUCLEOTIDE SEQUENCE [LARGE SCALE GENOMIC DNA]</scope>
    <source>
        <strain evidence="1 2">LI2</strain>
    </source>
</reference>
<accession>A0A2V5L580</accession>
<protein>
    <recommendedName>
        <fullName evidence="3">PD-(D/E)XK motif protein</fullName>
    </recommendedName>
</protein>
<name>A0A2V5L580_9MICC</name>
<gene>
    <name evidence="1" type="ORF">CVV68_18590</name>
</gene>
<organism evidence="1 2">
    <name type="scientific">Arthrobacter livingstonensis</name>
    <dbReference type="NCBI Taxonomy" id="670078"/>
    <lineage>
        <taxon>Bacteria</taxon>
        <taxon>Bacillati</taxon>
        <taxon>Actinomycetota</taxon>
        <taxon>Actinomycetes</taxon>
        <taxon>Micrococcales</taxon>
        <taxon>Micrococcaceae</taxon>
        <taxon>Arthrobacter</taxon>
    </lineage>
</organism>
<evidence type="ECO:0000313" key="1">
    <source>
        <dbReference type="EMBL" id="PYI65314.1"/>
    </source>
</evidence>
<evidence type="ECO:0000313" key="2">
    <source>
        <dbReference type="Proteomes" id="UP000247832"/>
    </source>
</evidence>